<feature type="compositionally biased region" description="Basic residues" evidence="4">
    <location>
        <begin position="97"/>
        <end position="109"/>
    </location>
</feature>
<dbReference type="EMBL" id="CAXAMM010044235">
    <property type="protein sequence ID" value="CAK9113788.1"/>
    <property type="molecule type" value="Genomic_DNA"/>
</dbReference>
<feature type="region of interest" description="Disordered" evidence="4">
    <location>
        <begin position="1768"/>
        <end position="1890"/>
    </location>
</feature>
<evidence type="ECO:0000313" key="8">
    <source>
        <dbReference type="Proteomes" id="UP001642464"/>
    </source>
</evidence>
<feature type="compositionally biased region" description="Basic and acidic residues" evidence="4">
    <location>
        <begin position="1827"/>
        <end position="1850"/>
    </location>
</feature>
<feature type="region of interest" description="Disordered" evidence="4">
    <location>
        <begin position="896"/>
        <end position="932"/>
    </location>
</feature>
<feature type="compositionally biased region" description="Basic residues" evidence="4">
    <location>
        <begin position="41"/>
        <end position="60"/>
    </location>
</feature>
<feature type="compositionally biased region" description="Basic and acidic residues" evidence="4">
    <location>
        <begin position="1641"/>
        <end position="1650"/>
    </location>
</feature>
<gene>
    <name evidence="7" type="ORF">SCF082_LOCUS52731</name>
</gene>
<comment type="similarity">
    <text evidence="1">Belongs to the ORC5 family.</text>
</comment>
<dbReference type="InterPro" id="IPR041664">
    <property type="entry name" value="AAA_16"/>
</dbReference>
<dbReference type="Pfam" id="PF14630">
    <property type="entry name" value="ORC5_C"/>
    <property type="match status" value="1"/>
</dbReference>
<keyword evidence="3" id="KW-0067">ATP-binding</keyword>
<feature type="compositionally biased region" description="Acidic residues" evidence="4">
    <location>
        <begin position="1169"/>
        <end position="1184"/>
    </location>
</feature>
<evidence type="ECO:0000256" key="3">
    <source>
        <dbReference type="ARBA" id="ARBA00022840"/>
    </source>
</evidence>
<feature type="region of interest" description="Disordered" evidence="4">
    <location>
        <begin position="1"/>
        <end position="114"/>
    </location>
</feature>
<feature type="region of interest" description="Disordered" evidence="4">
    <location>
        <begin position="353"/>
        <end position="428"/>
    </location>
</feature>
<feature type="region of interest" description="Disordered" evidence="4">
    <location>
        <begin position="1123"/>
        <end position="1190"/>
    </location>
</feature>
<feature type="region of interest" description="Disordered" evidence="4">
    <location>
        <begin position="673"/>
        <end position="712"/>
    </location>
</feature>
<organism evidence="7 8">
    <name type="scientific">Durusdinium trenchii</name>
    <dbReference type="NCBI Taxonomy" id="1381693"/>
    <lineage>
        <taxon>Eukaryota</taxon>
        <taxon>Sar</taxon>
        <taxon>Alveolata</taxon>
        <taxon>Dinophyceae</taxon>
        <taxon>Suessiales</taxon>
        <taxon>Symbiodiniaceae</taxon>
        <taxon>Durusdinium</taxon>
    </lineage>
</organism>
<feature type="compositionally biased region" description="Basic and acidic residues" evidence="4">
    <location>
        <begin position="1128"/>
        <end position="1163"/>
    </location>
</feature>
<feature type="region of interest" description="Disordered" evidence="4">
    <location>
        <begin position="517"/>
        <end position="574"/>
    </location>
</feature>
<accession>A0ABP0SN10</accession>
<feature type="compositionally biased region" description="Low complexity" evidence="4">
    <location>
        <begin position="396"/>
        <end position="413"/>
    </location>
</feature>
<feature type="compositionally biased region" description="Acidic residues" evidence="4">
    <location>
        <begin position="1997"/>
        <end position="2009"/>
    </location>
</feature>
<reference evidence="7 8" key="1">
    <citation type="submission" date="2024-02" db="EMBL/GenBank/DDBJ databases">
        <authorList>
            <person name="Chen Y."/>
            <person name="Shah S."/>
            <person name="Dougan E. K."/>
            <person name="Thang M."/>
            <person name="Chan C."/>
        </authorList>
    </citation>
    <scope>NUCLEOTIDE SEQUENCE [LARGE SCALE GENOMIC DNA]</scope>
</reference>
<keyword evidence="8" id="KW-1185">Reference proteome</keyword>
<dbReference type="PANTHER" id="PTHR12705:SF0">
    <property type="entry name" value="ORIGIN RECOGNITION COMPLEX SUBUNIT 5"/>
    <property type="match status" value="1"/>
</dbReference>
<feature type="compositionally biased region" description="Polar residues" evidence="4">
    <location>
        <begin position="1480"/>
        <end position="1495"/>
    </location>
</feature>
<feature type="domain" description="Origin recognition complex subunit 5 C-terminal" evidence="6">
    <location>
        <begin position="2295"/>
        <end position="2441"/>
    </location>
</feature>
<feature type="compositionally biased region" description="Basic and acidic residues" evidence="4">
    <location>
        <begin position="553"/>
        <end position="574"/>
    </location>
</feature>
<sequence length="2443" mass="277872">MFGGRRTGDAGSTARGGFGGGRCSPTPGGVALTRRDAPSTPRRRGNKQRFLSRMHKPLRSNRRDANLMGVSSPDSVDGGQSCEPSAATPDTIEREKRGRRKSMPSKVRRSLGSSFESDPVLQADVSVGDLKPKFRLIFSLLKKRGWHYQKGDLQHNGYYMKPYVKKKELGEIGVDVWTSPDDLLRHLIDNKERSYADIFEEFFKKQPIFHIRANKMSGSSSDREGNFFNDSSSNGSGSIAEEEEDKEHAWCVPKRRKQIARRTRTSMSPSQDGGLDLYELGEFCWGELRKQAWDYVPAKGLFSYTYLQPDVSRQDGVEGKTMFTGERALASWVLENRLDLVAKFRERNSRLLEADDEEEDDEEQEAVASDKENAQTVSVRKIEKETEDNEVKAHATKASSSTLLSSDASPPSLARHKQRRRKARASRVMGSARKDILDMTRFGEFCWGELHKEGWDYCSAKGIYSWSYLKPGVQRSEAEEGDTMFTGEAALAEYMLDHRPSFLERYRARHTVRKAKVEESNKAKGVVKGRRKSDSAALAPTAKRGAAKAAAQRKSEDALSIRDPQKVDTPDQRPFDIDKDLTFGMLWPDILRNELGWGYFPYSGLEGNYIYAMPEVKKRSDGEMGVNMWCREEEIVDFVKHDAAMRATCVPLLQSLYGDSEDDASMGHATRTISPISTHSDSQQSSAASDRSQTSVYQRDDDAEQREEEQARTDFDFDRDVTFGKLWPNVLRYELGWKYFSHSGLQGNWLYCLPEVQTKASGTIGVNMWYDEAEVVKYVKSHPKVRAECEKLLIKNTSPRALVPAAVLSKAQEHLTFRELWPKVLRKNLGWKAFPFKGLDASWLYALPHVEKRASGTLGVDMWTSEQDVERYVNSHPHILRQCHEVLKREREVVARAAADKEKPTHRRSRTLSAASVTPEDEEDSESQSDDCPELTFRSLWPNVLRHELGWKHFPYSGLEGSWCYALPHVKRMSDGVMGKDMWCREADVVRFVKSQPVLRDKCLAFVAQQESDLSDEDDDDDDDESSSESNAVSQDEEPDDSEWVFGELWRNVLRKQLGWKAKTYSGLEGTWLYTLPHIDKASGGKMGEDMFCREEDAMKFVKQDKHTRQACVEYYEEKARKRRKRQEIRQEEQRKRSEQAERERQERRLQKRRERERERQSDLLDQNAVDDDDDDEEDEGDSADSEKINPATWHRDIGFRDLWPEVLQELGWNYFRYSGLEGSWVYALPSVGRITEGTMGKDMWANEVAIVEFVKTSPTWWKRCAPLLHERLKAELASIKDRKAMRKKDKARKLEMKHRANKKATQRRVIRRNTIGGSQMGKLLAKAGKQARRKLSGKGRYATKEDQGDAEEVDDDNDEEEEEEITISDLEFEDVWGVLKRHHGWQEFTVASNGGKETYFATPHVTSILSGKLGENLWSSESQVLSHVTRSKDLAEECVERFLSEGLHHKRRRPASSGTKSKPVNVLHERLNKPVHTRSPLSSLSVFSNPSRTSDMNHEDDDAPIEFNSLWSDLKQSGWKHCKGDGLASFFYMAPHVARKSEGRLGIDMFDERGLVEYFMKKRKSRKTPSSPVSPHNVAVWEKMVRQGWRNVGSFFVRPGVKVGDPSVLVADHCSVFAHSSAAISAFVQENSRPQKRKRDAANDGDRNATKRSRRNSSLVSRHAMDENASDSDNGSDEEGPSVDEAMLRGIVATEKTFWIDVWPLYLKAGWKYRYGSGLVEYRFLMPGVKPSDSVIGVNTITTVADMCAHFESNRSTILKQIHLAHDKEQEQQGQQAQEKQKAKELAERQPEDQTDTQMGVVEEEDDDDNIGPQIHSDNEEEQQGEDNHEAQKEQMREEKPREREKEETPTEADNSGMSATSLGNADNSHSSQHEDLAMAEEEDPKLDGEKLRKEFNEAKEICDELKERWMGREHQVDTLLCLMAPRELRKAPLFIYGDTATGKTGLLRDMLQSLRYSHSYVDCTECYTPKILFQRLLSQLPVPDASSGAQPGDTGDSDEESDEEVVDSEAARVGGGRDASEYEAMKNRNIMANRAILESLGIDIRDPNPAEDTAEESLKENQPEKQNNNNNNNNKSVTALRGKRKRCDRIWDFILHLERGLQQVEDKGTHYLVLDNAHKLHEMNGTLIPALLNLERDTSCNVCVVLISRTVSMDLEVTLWGLPACCVEFPTYSAIETRNLIAQMVTRMSPAVAPGLARDFACFVFQTFNQHVRDLRELERITADLWRIFEAKLAKKQADASQGSMHLVLEARIALVFKKLYHHDFENDPQMFQVPASKLHRLDKIEIKLAADLPYHSKILLIAAFLASHNSTEHDRALFGSSEIRLTKRQKLARSSAAATKRNNSIAQTLLGPRVFELERLVNLYRAITDVLSPSKTTARSRYLNQEIYKQIASLSSTGLLSKVSKEDDLDQVKFKCNAPIEFVDAVSDTLQLTLGDFLSS</sequence>
<evidence type="ECO:0000259" key="5">
    <source>
        <dbReference type="Pfam" id="PF13191"/>
    </source>
</evidence>
<feature type="compositionally biased region" description="Acidic residues" evidence="4">
    <location>
        <begin position="354"/>
        <end position="365"/>
    </location>
</feature>
<evidence type="ECO:0000256" key="2">
    <source>
        <dbReference type="ARBA" id="ARBA00022741"/>
    </source>
</evidence>
<feature type="compositionally biased region" description="Polar residues" evidence="4">
    <location>
        <begin position="1854"/>
        <end position="1872"/>
    </location>
</feature>
<dbReference type="Gene3D" id="3.40.50.300">
    <property type="entry name" value="P-loop containing nucleotide triphosphate hydrolases"/>
    <property type="match status" value="1"/>
</dbReference>
<dbReference type="Proteomes" id="UP001642464">
    <property type="component" value="Unassembled WGS sequence"/>
</dbReference>
<feature type="region of interest" description="Disordered" evidence="4">
    <location>
        <begin position="219"/>
        <end position="247"/>
    </location>
</feature>
<evidence type="ECO:0000313" key="7">
    <source>
        <dbReference type="EMBL" id="CAK9113788.1"/>
    </source>
</evidence>
<proteinExistence type="inferred from homology"/>
<feature type="region of interest" description="Disordered" evidence="4">
    <location>
        <begin position="1629"/>
        <end position="1683"/>
    </location>
</feature>
<feature type="compositionally biased region" description="Basic residues" evidence="4">
    <location>
        <begin position="414"/>
        <end position="425"/>
    </location>
</feature>
<keyword evidence="2" id="KW-0547">Nucleotide-binding</keyword>
<feature type="compositionally biased region" description="Low complexity" evidence="4">
    <location>
        <begin position="536"/>
        <end position="552"/>
    </location>
</feature>
<feature type="compositionally biased region" description="Basic and acidic residues" evidence="4">
    <location>
        <begin position="1780"/>
        <end position="1793"/>
    </location>
</feature>
<feature type="compositionally biased region" description="Acidic residues" evidence="4">
    <location>
        <begin position="1013"/>
        <end position="1027"/>
    </location>
</feature>
<dbReference type="Pfam" id="PF13191">
    <property type="entry name" value="AAA_16"/>
    <property type="match status" value="1"/>
</dbReference>
<feature type="region of interest" description="Disordered" evidence="4">
    <location>
        <begin position="2045"/>
        <end position="2081"/>
    </location>
</feature>
<feature type="compositionally biased region" description="Acidic residues" evidence="4">
    <location>
        <begin position="1669"/>
        <end position="1683"/>
    </location>
</feature>
<feature type="region of interest" description="Disordered" evidence="4">
    <location>
        <begin position="1010"/>
        <end position="1041"/>
    </location>
</feature>
<feature type="compositionally biased region" description="Acidic residues" evidence="4">
    <location>
        <begin position="919"/>
        <end position="932"/>
    </location>
</feature>
<protein>
    <submittedName>
        <fullName evidence="7">Origin recognition complex subunit 5</fullName>
    </submittedName>
</protein>
<feature type="compositionally biased region" description="Acidic residues" evidence="4">
    <location>
        <begin position="1349"/>
        <end position="1366"/>
    </location>
</feature>
<evidence type="ECO:0000259" key="6">
    <source>
        <dbReference type="Pfam" id="PF14630"/>
    </source>
</evidence>
<feature type="region of interest" description="Disordered" evidence="4">
    <location>
        <begin position="1328"/>
        <end position="1366"/>
    </location>
</feature>
<comment type="caution">
    <text evidence="7">The sequence shown here is derived from an EMBL/GenBank/DDBJ whole genome shotgun (WGS) entry which is preliminary data.</text>
</comment>
<feature type="region of interest" description="Disordered" evidence="4">
    <location>
        <begin position="1288"/>
        <end position="1308"/>
    </location>
</feature>
<dbReference type="InterPro" id="IPR020796">
    <property type="entry name" value="ORC5"/>
</dbReference>
<evidence type="ECO:0000256" key="1">
    <source>
        <dbReference type="ARBA" id="ARBA00006269"/>
    </source>
</evidence>
<feature type="region of interest" description="Disordered" evidence="4">
    <location>
        <begin position="1480"/>
        <end position="1499"/>
    </location>
</feature>
<dbReference type="SUPFAM" id="SSF52540">
    <property type="entry name" value="P-loop containing nucleoside triphosphate hydrolases"/>
    <property type="match status" value="1"/>
</dbReference>
<dbReference type="PANTHER" id="PTHR12705">
    <property type="entry name" value="ORIGIN RECOGNITION COMPLEX SUBUNIT 5"/>
    <property type="match status" value="1"/>
</dbReference>
<feature type="region of interest" description="Disordered" evidence="4">
    <location>
        <begin position="1985"/>
        <end position="2022"/>
    </location>
</feature>
<feature type="domain" description="Orc1-like AAA ATPase" evidence="5">
    <location>
        <begin position="1910"/>
        <end position="2147"/>
    </location>
</feature>
<feature type="compositionally biased region" description="Low complexity" evidence="4">
    <location>
        <begin position="226"/>
        <end position="239"/>
    </location>
</feature>
<evidence type="ECO:0000256" key="4">
    <source>
        <dbReference type="SAM" id="MobiDB-lite"/>
    </source>
</evidence>
<feature type="compositionally biased region" description="Basic and acidic residues" evidence="4">
    <location>
        <begin position="380"/>
        <end position="393"/>
    </location>
</feature>
<feature type="compositionally biased region" description="Low complexity" evidence="4">
    <location>
        <begin position="677"/>
        <end position="695"/>
    </location>
</feature>
<dbReference type="InterPro" id="IPR047088">
    <property type="entry name" value="ORC5_C"/>
</dbReference>
<name>A0ABP0SN10_9DINO</name>
<dbReference type="InterPro" id="IPR027417">
    <property type="entry name" value="P-loop_NTPase"/>
</dbReference>